<reference evidence="2" key="1">
    <citation type="journal article" date="2008" name="Nat. Genet.">
        <title>The Pristionchus pacificus genome provides a unique perspective on nematode lifestyle and parasitism.</title>
        <authorList>
            <person name="Dieterich C."/>
            <person name="Clifton S.W."/>
            <person name="Schuster L.N."/>
            <person name="Chinwalla A."/>
            <person name="Delehaunty K."/>
            <person name="Dinkelacker I."/>
            <person name="Fulton L."/>
            <person name="Fulton R."/>
            <person name="Godfrey J."/>
            <person name="Minx P."/>
            <person name="Mitreva M."/>
            <person name="Roeseler W."/>
            <person name="Tian H."/>
            <person name="Witte H."/>
            <person name="Yang S.P."/>
            <person name="Wilson R.K."/>
            <person name="Sommer R.J."/>
        </authorList>
    </citation>
    <scope>NUCLEOTIDE SEQUENCE [LARGE SCALE GENOMIC DNA]</scope>
    <source>
        <strain evidence="2">PS312</strain>
    </source>
</reference>
<gene>
    <name evidence="1" type="primary">WBGene00110413</name>
</gene>
<dbReference type="Proteomes" id="UP000005239">
    <property type="component" value="Unassembled WGS sequence"/>
</dbReference>
<protein>
    <submittedName>
        <fullName evidence="1">G protein-coupled receptor</fullName>
    </submittedName>
</protein>
<evidence type="ECO:0000313" key="1">
    <source>
        <dbReference type="EnsemblMetazoa" id="PPA20859.1"/>
    </source>
</evidence>
<dbReference type="InterPro" id="IPR053220">
    <property type="entry name" value="Nematode_rcpt-like_serp_H"/>
</dbReference>
<dbReference type="Pfam" id="PF10318">
    <property type="entry name" value="7TM_GPCR_Srh"/>
    <property type="match status" value="1"/>
</dbReference>
<proteinExistence type="predicted"/>
<organism evidence="1 2">
    <name type="scientific">Pristionchus pacificus</name>
    <name type="common">Parasitic nematode worm</name>
    <dbReference type="NCBI Taxonomy" id="54126"/>
    <lineage>
        <taxon>Eukaryota</taxon>
        <taxon>Metazoa</taxon>
        <taxon>Ecdysozoa</taxon>
        <taxon>Nematoda</taxon>
        <taxon>Chromadorea</taxon>
        <taxon>Rhabditida</taxon>
        <taxon>Rhabditina</taxon>
        <taxon>Diplogasteromorpha</taxon>
        <taxon>Diplogasteroidea</taxon>
        <taxon>Neodiplogasteridae</taxon>
        <taxon>Pristionchus</taxon>
    </lineage>
</organism>
<evidence type="ECO:0000313" key="2">
    <source>
        <dbReference type="Proteomes" id="UP000005239"/>
    </source>
</evidence>
<dbReference type="PANTHER" id="PTHR22941:SF26">
    <property type="entry name" value="SERPENTINE RECEPTOR, CLASS H"/>
    <property type="match status" value="1"/>
</dbReference>
<dbReference type="AlphaFoldDB" id="A0A2A6C614"/>
<sequence length="506" mass="55934">MVNYTLDVFWITFMPVYQHSIGALTVVLSALALYLMSIKTPDQGKPLARYASSRWTLFGVFYCAQCTSSRSLLFFASDCSVIRQQRGILERHVLLFQGMAQVAASVFLTLHFKYTTIACMAGHRRIGKFEKMTVRLLFCLVLEVPVFAIATSAANQHELHHFLIDQTQYSLAAMLTAGNRNIHGVAISMPFHFGVPIVVPIIASLCISAAACSYFGCRTLAMLAKKTSSTMCEKTRKMQQRLMYLLLLQLGIPLGIQLVPIFISVTSQAFLIFSPGETNAALCLQLCHASFHTLFLMLTTPSAVTIVLSVFAFYLLAKKTPAQGRGLVPYLLAILIVDVFWDYLVLALWLFPLPAVICSGVLCNSLGSTHIALMILAQCMAQVAIAVIFTLHHKYLAVVEITKHRCVTALEKISVRIGFIFMVEVAIAIMIVIGTTVGRELHEYLASEKQYQLLTHLKGLGEIHGIGYAIMADIGIEIALCTPIVACSFRCCSKPRRVHASVFTKF</sequence>
<dbReference type="InterPro" id="IPR019422">
    <property type="entry name" value="7TM_GPCR_serpentine_rcpt_Srh"/>
</dbReference>
<dbReference type="EnsemblMetazoa" id="PPA20859.1">
    <property type="protein sequence ID" value="PPA20859.1"/>
    <property type="gene ID" value="WBGene00110413"/>
</dbReference>
<name>A0A2A6C614_PRIPA</name>
<dbReference type="OrthoDB" id="5802824at2759"/>
<accession>A0A8R1UH84</accession>
<reference evidence="1" key="2">
    <citation type="submission" date="2022-06" db="UniProtKB">
        <authorList>
            <consortium name="EnsemblMetazoa"/>
        </authorList>
    </citation>
    <scope>IDENTIFICATION</scope>
    <source>
        <strain evidence="1">PS312</strain>
    </source>
</reference>
<dbReference type="PANTHER" id="PTHR22941">
    <property type="entry name" value="SERPENTINE RECEPTOR"/>
    <property type="match status" value="1"/>
</dbReference>
<accession>A0A2A6C614</accession>
<keyword evidence="2" id="KW-1185">Reference proteome</keyword>